<dbReference type="Proteomes" id="UP001152798">
    <property type="component" value="Chromosome 3"/>
</dbReference>
<sequence>MGILHHFGREGRQPMEYDKYLIYQLIANSRAIWGVSLIREEGKLMLEFFSQQMLTTVELLFSSNKSMFNTHNIQKIRTKLATPVVPAYNINALEAFWWKKIDQMSN</sequence>
<dbReference type="EMBL" id="OV725079">
    <property type="protein sequence ID" value="CAH1396712.1"/>
    <property type="molecule type" value="Genomic_DNA"/>
</dbReference>
<keyword evidence="2" id="KW-1185">Reference proteome</keyword>
<protein>
    <submittedName>
        <fullName evidence="1">Uncharacterized protein</fullName>
    </submittedName>
</protein>
<evidence type="ECO:0000313" key="2">
    <source>
        <dbReference type="Proteomes" id="UP001152798"/>
    </source>
</evidence>
<name>A0A9P0H784_NEZVI</name>
<evidence type="ECO:0000313" key="1">
    <source>
        <dbReference type="EMBL" id="CAH1396712.1"/>
    </source>
</evidence>
<reference evidence="1" key="1">
    <citation type="submission" date="2022-01" db="EMBL/GenBank/DDBJ databases">
        <authorList>
            <person name="King R."/>
        </authorList>
    </citation>
    <scope>NUCLEOTIDE SEQUENCE</scope>
</reference>
<gene>
    <name evidence="1" type="ORF">NEZAVI_LOCUS6727</name>
</gene>
<dbReference type="AlphaFoldDB" id="A0A9P0H784"/>
<accession>A0A9P0H784</accession>
<proteinExistence type="predicted"/>
<organism evidence="1 2">
    <name type="scientific">Nezara viridula</name>
    <name type="common">Southern green stink bug</name>
    <name type="synonym">Cimex viridulus</name>
    <dbReference type="NCBI Taxonomy" id="85310"/>
    <lineage>
        <taxon>Eukaryota</taxon>
        <taxon>Metazoa</taxon>
        <taxon>Ecdysozoa</taxon>
        <taxon>Arthropoda</taxon>
        <taxon>Hexapoda</taxon>
        <taxon>Insecta</taxon>
        <taxon>Pterygota</taxon>
        <taxon>Neoptera</taxon>
        <taxon>Paraneoptera</taxon>
        <taxon>Hemiptera</taxon>
        <taxon>Heteroptera</taxon>
        <taxon>Panheteroptera</taxon>
        <taxon>Pentatomomorpha</taxon>
        <taxon>Pentatomoidea</taxon>
        <taxon>Pentatomidae</taxon>
        <taxon>Pentatominae</taxon>
        <taxon>Nezara</taxon>
    </lineage>
</organism>